<dbReference type="Gene3D" id="1.10.490.10">
    <property type="entry name" value="Globins"/>
    <property type="match status" value="1"/>
</dbReference>
<dbReference type="GO" id="GO:0019825">
    <property type="term" value="F:oxygen binding"/>
    <property type="evidence" value="ECO:0007669"/>
    <property type="project" value="InterPro"/>
</dbReference>
<organism evidence="1 2">
    <name type="scientific">Angiostrongylus cantonensis</name>
    <name type="common">Rat lungworm</name>
    <dbReference type="NCBI Taxonomy" id="6313"/>
    <lineage>
        <taxon>Eukaryota</taxon>
        <taxon>Metazoa</taxon>
        <taxon>Ecdysozoa</taxon>
        <taxon>Nematoda</taxon>
        <taxon>Chromadorea</taxon>
        <taxon>Rhabditida</taxon>
        <taxon>Rhabditina</taxon>
        <taxon>Rhabditomorpha</taxon>
        <taxon>Strongyloidea</taxon>
        <taxon>Metastrongylidae</taxon>
        <taxon>Angiostrongylus</taxon>
    </lineage>
</organism>
<dbReference type="InterPro" id="IPR009050">
    <property type="entry name" value="Globin-like_sf"/>
</dbReference>
<dbReference type="AlphaFoldDB" id="A0A0K0DM78"/>
<dbReference type="Proteomes" id="UP000035642">
    <property type="component" value="Unassembled WGS sequence"/>
</dbReference>
<reference evidence="1" key="1">
    <citation type="submission" date="2012-09" db="EMBL/GenBank/DDBJ databases">
        <authorList>
            <person name="Martin A.A."/>
        </authorList>
    </citation>
    <scope>NUCLEOTIDE SEQUENCE</scope>
</reference>
<dbReference type="InterPro" id="IPR053341">
    <property type="entry name" value="Oxidative_stress_globin-like"/>
</dbReference>
<protein>
    <submittedName>
        <fullName evidence="2">GLOBIN domain-containing protein</fullName>
    </submittedName>
</protein>
<dbReference type="WBParaSite" id="ACAC_0001277101-mRNA-1">
    <property type="protein sequence ID" value="ACAC_0001277101-mRNA-1"/>
    <property type="gene ID" value="ACAC_0001277101"/>
</dbReference>
<sequence>MCLLYGTSNHFATRDLHILHSSVILCNKRVYMSSLLATVLFQEITSLLIQVIEEAIMSLDNLSALDPILTNLGRRHGKLETSGKFRSYYWTTFLECCIYVFRKTLTQSHKYPDKDIDTAITLWRNLLRDVLRKIKVGLSAMNDIRRLSQSSLIRKNSLSCSNIWTTLIDANSCGLFQLI</sequence>
<dbReference type="GO" id="GO:0020037">
    <property type="term" value="F:heme binding"/>
    <property type="evidence" value="ECO:0007669"/>
    <property type="project" value="InterPro"/>
</dbReference>
<evidence type="ECO:0000313" key="2">
    <source>
        <dbReference type="WBParaSite" id="ACAC_0001277101-mRNA-1"/>
    </source>
</evidence>
<evidence type="ECO:0000313" key="1">
    <source>
        <dbReference type="Proteomes" id="UP000035642"/>
    </source>
</evidence>
<dbReference type="PANTHER" id="PTHR47768:SF2">
    <property type="entry name" value="GLOBIN-RELATED"/>
    <property type="match status" value="1"/>
</dbReference>
<dbReference type="PANTHER" id="PTHR47768">
    <property type="entry name" value="GLOBIN RELATED-RELATED"/>
    <property type="match status" value="1"/>
</dbReference>
<dbReference type="CDD" id="cd01040">
    <property type="entry name" value="Mb-like"/>
    <property type="match status" value="1"/>
</dbReference>
<dbReference type="InterPro" id="IPR012292">
    <property type="entry name" value="Globin/Proto"/>
</dbReference>
<keyword evidence="1" id="KW-1185">Reference proteome</keyword>
<reference evidence="2" key="2">
    <citation type="submission" date="2017-02" db="UniProtKB">
        <authorList>
            <consortium name="WormBaseParasite"/>
        </authorList>
    </citation>
    <scope>IDENTIFICATION</scope>
</reference>
<proteinExistence type="predicted"/>
<dbReference type="STRING" id="6313.A0A0K0DM78"/>
<dbReference type="SUPFAM" id="SSF46458">
    <property type="entry name" value="Globin-like"/>
    <property type="match status" value="1"/>
</dbReference>
<dbReference type="InterPro" id="IPR044399">
    <property type="entry name" value="Mb-like_M"/>
</dbReference>
<name>A0A0K0DM78_ANGCA</name>
<accession>A0A0K0DM78</accession>